<keyword evidence="1" id="KW-0472">Membrane</keyword>
<organism evidence="2 3">
    <name type="scientific">Exiguobacterium marinum</name>
    <dbReference type="NCBI Taxonomy" id="273528"/>
    <lineage>
        <taxon>Bacteria</taxon>
        <taxon>Bacillati</taxon>
        <taxon>Bacillota</taxon>
        <taxon>Bacilli</taxon>
        <taxon>Bacillales</taxon>
        <taxon>Bacillales Family XII. Incertae Sedis</taxon>
        <taxon>Exiguobacterium</taxon>
    </lineage>
</organism>
<keyword evidence="1" id="KW-0812">Transmembrane</keyword>
<accession>A0ABY7WYJ4</accession>
<proteinExistence type="predicted"/>
<feature type="transmembrane region" description="Helical" evidence="1">
    <location>
        <begin position="12"/>
        <end position="32"/>
    </location>
</feature>
<dbReference type="Proteomes" id="UP001213680">
    <property type="component" value="Chromosome"/>
</dbReference>
<protein>
    <recommendedName>
        <fullName evidence="4">DUF2768 domain-containing protein</fullName>
    </recommendedName>
</protein>
<gene>
    <name evidence="2" type="ORF">PTI97_08230</name>
</gene>
<sequence>MDILQLLQDRAIPLTLFVTFGLFSLVFAYALYKSKHRLSKGIVTMGMSLTILVLLISAVSFVFTLFFGYNA</sequence>
<keyword evidence="1" id="KW-1133">Transmembrane helix</keyword>
<evidence type="ECO:0000313" key="2">
    <source>
        <dbReference type="EMBL" id="WDH74820.1"/>
    </source>
</evidence>
<evidence type="ECO:0000256" key="1">
    <source>
        <dbReference type="SAM" id="Phobius"/>
    </source>
</evidence>
<keyword evidence="3" id="KW-1185">Reference proteome</keyword>
<reference evidence="2 3" key="1">
    <citation type="submission" date="2023-02" db="EMBL/GenBank/DDBJ databases">
        <title>A bacterium isolated from plastisphere.</title>
        <authorList>
            <person name="Sun Y."/>
        </authorList>
    </citation>
    <scope>NUCLEOTIDE SEQUENCE [LARGE SCALE GENOMIC DNA]</scope>
    <source>
        <strain evidence="3">a-1</strain>
    </source>
</reference>
<evidence type="ECO:0008006" key="4">
    <source>
        <dbReference type="Google" id="ProtNLM"/>
    </source>
</evidence>
<dbReference type="EMBL" id="CP118099">
    <property type="protein sequence ID" value="WDH74820.1"/>
    <property type="molecule type" value="Genomic_DNA"/>
</dbReference>
<dbReference type="RefSeq" id="WP_274356217.1">
    <property type="nucleotide sequence ID" value="NZ_CP118099.1"/>
</dbReference>
<name>A0ABY7WYJ4_9BACL</name>
<feature type="transmembrane region" description="Helical" evidence="1">
    <location>
        <begin position="44"/>
        <end position="69"/>
    </location>
</feature>
<evidence type="ECO:0000313" key="3">
    <source>
        <dbReference type="Proteomes" id="UP001213680"/>
    </source>
</evidence>